<accession>A0ABT2QNV8</accession>
<keyword evidence="1" id="KW-0472">Membrane</keyword>
<organism evidence="2 3">
    <name type="scientific">Staphylococcus marylandisciuri</name>
    <dbReference type="NCBI Taxonomy" id="2981529"/>
    <lineage>
        <taxon>Bacteria</taxon>
        <taxon>Bacillati</taxon>
        <taxon>Bacillota</taxon>
        <taxon>Bacilli</taxon>
        <taxon>Bacillales</taxon>
        <taxon>Staphylococcaceae</taxon>
        <taxon>Staphylococcus</taxon>
    </lineage>
</organism>
<dbReference type="Proteomes" id="UP001209553">
    <property type="component" value="Unassembled WGS sequence"/>
</dbReference>
<name>A0ABT2QNV8_9STAP</name>
<keyword evidence="3" id="KW-1185">Reference proteome</keyword>
<keyword evidence="1" id="KW-0812">Transmembrane</keyword>
<evidence type="ECO:0000256" key="1">
    <source>
        <dbReference type="SAM" id="Phobius"/>
    </source>
</evidence>
<reference evidence="2 3" key="1">
    <citation type="journal article" date="2023" name="Int. J. Syst. Evol. Microbiol.">
        <title>Streptococcus sciuri sp. nov., Staphylococcus marylandisciuri sp. nov. and Staphylococcus americanisciuri sp. nov., isolated from faeces of eastern grey squirrel (Sciurus carolinensis).</title>
        <authorList>
            <person name="Volokhov D.V."/>
            <person name="Zagorodnyaya T.A."/>
            <person name="Furtak V.A."/>
            <person name="Nattanmai G."/>
            <person name="Randall L."/>
            <person name="Jose S."/>
            <person name="Gao Y."/>
            <person name="Eisenberg T."/>
            <person name="Delmonte P."/>
            <person name="Blom J."/>
            <person name="Mitchell K.K."/>
        </authorList>
    </citation>
    <scope>NUCLEOTIDE SEQUENCE [LARGE SCALE GENOMIC DNA]</scope>
    <source>
        <strain evidence="2 3">SQ8-PEA</strain>
    </source>
</reference>
<feature type="transmembrane region" description="Helical" evidence="1">
    <location>
        <begin position="115"/>
        <end position="131"/>
    </location>
</feature>
<dbReference type="InterPro" id="IPR031689">
    <property type="entry name" value="DUF5080"/>
</dbReference>
<feature type="transmembrane region" description="Helical" evidence="1">
    <location>
        <begin position="28"/>
        <end position="48"/>
    </location>
</feature>
<gene>
    <name evidence="2" type="ORF">N9R04_02915</name>
</gene>
<protein>
    <submittedName>
        <fullName evidence="2">DUF5080 family protein</fullName>
    </submittedName>
</protein>
<evidence type="ECO:0000313" key="3">
    <source>
        <dbReference type="Proteomes" id="UP001209553"/>
    </source>
</evidence>
<sequence>MIYIVLISLFIMFYAVRAISVLKNAGFSLLSFLIDILILIALISFYYIAGKLEGRDLDNVLFFTHLGSYIYMYIAIKYFWIKPRLLIYLIQKNEEPENEELASKELDLQTSRIRSIYYFIISIVLLVITKLKMPDNLREDQLSMNPIFILIGIIIVLIWLAIDIYRKKKYDIFLFKTIVPLVVTIWIIIGTIILG</sequence>
<feature type="transmembrane region" description="Helical" evidence="1">
    <location>
        <begin position="60"/>
        <end position="81"/>
    </location>
</feature>
<feature type="transmembrane region" description="Helical" evidence="1">
    <location>
        <begin position="143"/>
        <end position="162"/>
    </location>
</feature>
<dbReference type="RefSeq" id="WP_262855137.1">
    <property type="nucleotide sequence ID" value="NZ_JAOPKZ010000004.1"/>
</dbReference>
<comment type="caution">
    <text evidence="2">The sequence shown here is derived from an EMBL/GenBank/DDBJ whole genome shotgun (WGS) entry which is preliminary data.</text>
</comment>
<proteinExistence type="predicted"/>
<feature type="transmembrane region" description="Helical" evidence="1">
    <location>
        <begin position="174"/>
        <end position="194"/>
    </location>
</feature>
<keyword evidence="1" id="KW-1133">Transmembrane helix</keyword>
<dbReference type="Pfam" id="PF16883">
    <property type="entry name" value="DUF5080"/>
    <property type="match status" value="1"/>
</dbReference>
<evidence type="ECO:0000313" key="2">
    <source>
        <dbReference type="EMBL" id="MCU5745672.1"/>
    </source>
</evidence>
<dbReference type="EMBL" id="JAOPKZ010000004">
    <property type="protein sequence ID" value="MCU5745672.1"/>
    <property type="molecule type" value="Genomic_DNA"/>
</dbReference>